<name>A0AAV9UAS5_9PEZI</name>
<feature type="region of interest" description="Disordered" evidence="5">
    <location>
        <begin position="745"/>
        <end position="1077"/>
    </location>
</feature>
<feature type="region of interest" description="Disordered" evidence="5">
    <location>
        <begin position="1100"/>
        <end position="1134"/>
    </location>
</feature>
<dbReference type="GO" id="GO:0015087">
    <property type="term" value="F:cobalt ion transmembrane transporter activity"/>
    <property type="evidence" value="ECO:0007669"/>
    <property type="project" value="TreeGrafter"/>
</dbReference>
<evidence type="ECO:0000313" key="8">
    <source>
        <dbReference type="Proteomes" id="UP001373714"/>
    </source>
</evidence>
<reference evidence="7 8" key="1">
    <citation type="submission" date="2019-10" db="EMBL/GenBank/DDBJ databases">
        <authorList>
            <person name="Palmer J.M."/>
        </authorList>
    </citation>
    <scope>NUCLEOTIDE SEQUENCE [LARGE SCALE GENOMIC DNA]</scope>
    <source>
        <strain evidence="7 8">TWF730</strain>
    </source>
</reference>
<keyword evidence="4 6" id="KW-0472">Membrane</keyword>
<dbReference type="Gene3D" id="1.20.58.340">
    <property type="entry name" value="Magnesium transport protein CorA, transmembrane region"/>
    <property type="match status" value="1"/>
</dbReference>
<dbReference type="GO" id="GO:0000287">
    <property type="term" value="F:magnesium ion binding"/>
    <property type="evidence" value="ECO:0007669"/>
    <property type="project" value="TreeGrafter"/>
</dbReference>
<dbReference type="InterPro" id="IPR002523">
    <property type="entry name" value="MgTranspt_CorA/ZnTranspt_ZntB"/>
</dbReference>
<accession>A0AAV9UAS5</accession>
<dbReference type="PANTHER" id="PTHR46494:SF1">
    <property type="entry name" value="CORA FAMILY METAL ION TRANSPORTER (EUROFUNG)"/>
    <property type="match status" value="1"/>
</dbReference>
<feature type="transmembrane region" description="Helical" evidence="6">
    <location>
        <begin position="1522"/>
        <end position="1547"/>
    </location>
</feature>
<feature type="region of interest" description="Disordered" evidence="5">
    <location>
        <begin position="1632"/>
        <end position="1653"/>
    </location>
</feature>
<gene>
    <name evidence="7" type="ORF">TWF730_002838</name>
</gene>
<feature type="compositionally biased region" description="Basic and acidic residues" evidence="5">
    <location>
        <begin position="882"/>
        <end position="907"/>
    </location>
</feature>
<feature type="compositionally biased region" description="Low complexity" evidence="5">
    <location>
        <begin position="1719"/>
        <end position="1729"/>
    </location>
</feature>
<feature type="compositionally biased region" description="Pro residues" evidence="5">
    <location>
        <begin position="1730"/>
        <end position="1739"/>
    </location>
</feature>
<feature type="compositionally biased region" description="Acidic residues" evidence="5">
    <location>
        <begin position="937"/>
        <end position="960"/>
    </location>
</feature>
<evidence type="ECO:0000256" key="5">
    <source>
        <dbReference type="SAM" id="MobiDB-lite"/>
    </source>
</evidence>
<feature type="region of interest" description="Disordered" evidence="5">
    <location>
        <begin position="1677"/>
        <end position="1763"/>
    </location>
</feature>
<dbReference type="GO" id="GO:0050897">
    <property type="term" value="F:cobalt ion binding"/>
    <property type="evidence" value="ECO:0007669"/>
    <property type="project" value="TreeGrafter"/>
</dbReference>
<dbReference type="GO" id="GO:0015095">
    <property type="term" value="F:magnesium ion transmembrane transporter activity"/>
    <property type="evidence" value="ECO:0007669"/>
    <property type="project" value="TreeGrafter"/>
</dbReference>
<organism evidence="7 8">
    <name type="scientific">Orbilia blumenaviensis</name>
    <dbReference type="NCBI Taxonomy" id="1796055"/>
    <lineage>
        <taxon>Eukaryota</taxon>
        <taxon>Fungi</taxon>
        <taxon>Dikarya</taxon>
        <taxon>Ascomycota</taxon>
        <taxon>Pezizomycotina</taxon>
        <taxon>Orbiliomycetes</taxon>
        <taxon>Orbiliales</taxon>
        <taxon>Orbiliaceae</taxon>
        <taxon>Orbilia</taxon>
    </lineage>
</organism>
<evidence type="ECO:0000256" key="1">
    <source>
        <dbReference type="ARBA" id="ARBA00004651"/>
    </source>
</evidence>
<dbReference type="SUPFAM" id="SSF144083">
    <property type="entry name" value="Magnesium transport protein CorA, transmembrane region"/>
    <property type="match status" value="1"/>
</dbReference>
<feature type="compositionally biased region" description="Pro residues" evidence="5">
    <location>
        <begin position="594"/>
        <end position="606"/>
    </location>
</feature>
<feature type="compositionally biased region" description="Basic residues" evidence="5">
    <location>
        <begin position="50"/>
        <end position="69"/>
    </location>
</feature>
<feature type="compositionally biased region" description="Low complexity" evidence="5">
    <location>
        <begin position="827"/>
        <end position="838"/>
    </location>
</feature>
<dbReference type="PANTHER" id="PTHR46494">
    <property type="entry name" value="CORA FAMILY METAL ION TRANSPORTER (EUROFUNG)"/>
    <property type="match status" value="1"/>
</dbReference>
<keyword evidence="2 6" id="KW-0812">Transmembrane</keyword>
<feature type="region of interest" description="Disordered" evidence="5">
    <location>
        <begin position="523"/>
        <end position="634"/>
    </location>
</feature>
<dbReference type="GO" id="GO:0005886">
    <property type="term" value="C:plasma membrane"/>
    <property type="evidence" value="ECO:0007669"/>
    <property type="project" value="UniProtKB-SubCell"/>
</dbReference>
<dbReference type="Proteomes" id="UP001373714">
    <property type="component" value="Unassembled WGS sequence"/>
</dbReference>
<dbReference type="Pfam" id="PF01544">
    <property type="entry name" value="CorA"/>
    <property type="match status" value="1"/>
</dbReference>
<keyword evidence="8" id="KW-1185">Reference proteome</keyword>
<feature type="compositionally biased region" description="Basic and acidic residues" evidence="5">
    <location>
        <begin position="1636"/>
        <end position="1653"/>
    </location>
</feature>
<feature type="compositionally biased region" description="Basic and acidic residues" evidence="5">
    <location>
        <begin position="1039"/>
        <end position="1048"/>
    </location>
</feature>
<comment type="subcellular location">
    <subcellularLocation>
        <location evidence="1">Cell membrane</location>
        <topology evidence="1">Multi-pass membrane protein</topology>
    </subcellularLocation>
</comment>
<evidence type="ECO:0000256" key="3">
    <source>
        <dbReference type="ARBA" id="ARBA00022989"/>
    </source>
</evidence>
<protein>
    <submittedName>
        <fullName evidence="7">Uncharacterized protein</fullName>
    </submittedName>
</protein>
<feature type="compositionally biased region" description="Pro residues" evidence="5">
    <location>
        <begin position="699"/>
        <end position="708"/>
    </location>
</feature>
<dbReference type="EMBL" id="JAVHNS010000013">
    <property type="protein sequence ID" value="KAK6337439.1"/>
    <property type="molecule type" value="Genomic_DNA"/>
</dbReference>
<comment type="caution">
    <text evidence="7">The sequence shown here is derived from an EMBL/GenBank/DDBJ whole genome shotgun (WGS) entry which is preliminary data.</text>
</comment>
<keyword evidence="3 6" id="KW-1133">Transmembrane helix</keyword>
<evidence type="ECO:0000256" key="4">
    <source>
        <dbReference type="ARBA" id="ARBA00023136"/>
    </source>
</evidence>
<feature type="region of interest" description="Disordered" evidence="5">
    <location>
        <begin position="1"/>
        <end position="69"/>
    </location>
</feature>
<feature type="region of interest" description="Disordered" evidence="5">
    <location>
        <begin position="699"/>
        <end position="725"/>
    </location>
</feature>
<evidence type="ECO:0000313" key="7">
    <source>
        <dbReference type="EMBL" id="KAK6337439.1"/>
    </source>
</evidence>
<feature type="compositionally biased region" description="Pro residues" evidence="5">
    <location>
        <begin position="778"/>
        <end position="811"/>
    </location>
</feature>
<dbReference type="InterPro" id="IPR045863">
    <property type="entry name" value="CorA_TM1_TM2"/>
</dbReference>
<feature type="compositionally biased region" description="Pro residues" evidence="5">
    <location>
        <begin position="1748"/>
        <end position="1759"/>
    </location>
</feature>
<sequence>MRRAYGRPDPSIQNPERTKPKGRRRHGPPPPPQSAFGEDEQTAHSTLPRSRSRSRSHSRSRPAGRKNVLIKKRAWLPHLRQAVINSGHTWVENPKEFLVGNVTRAEVEEIKWNARPNPDEISSDDEYDQLHYQFQGDSEDDTPPPQILSPVPKAWWFNVALKSSNDEKSVVRTSIFHEVIAPGAAKLNLEGSTYRALTFYRPQSETHKSTSCVTKKILSSRRSIRPDVKDDKIKLITASPSPTGRETKSEDIQFRWVHFQNPVLNLQEFKEQALRIPNLGEHDITLLWDLFEKVEDNLERRYIYGKYLEEGAIRCHGKLSTGSRAATFIAIPTLKLQTLGTPSILKGQPKAFQSSDHTARALMQTTINTASTVQEDKRQASFSSKLVPKDHAIHVAQTWVLVINDDIIVTYSSSSLQEVAGPNIEFEDGKQDNSVTILVKTSFGEAYYFPAEKCKTWFEFQTELKKVIQMPYGGTYKEKDAVILSHDGTKLDSQNWAAELGDNRLKVFRLTLEIEVRPEAFGEDEDAILPSPSASPRARHRPNPAIPGSGYQGYPHIPPSGSSLALVPYAPGHPNSSEYPGQHPGLTPHGNPYGYPPRPHRPPPPQSITSYRGSRRSSHVGFENNPTSGRSGPHRLVAPYGHPAPPFNAAPNLYGQSPYGSVSPYSLLPNPYVLPPNINPYGRPPNIYGVSNPYGPPYPYDPPGPYGRPPYSYSQPPNPYSLPPSSYGGPYNPFGPATNPLTHAPMLPSYGGGRAAEEDNGAMVPYGSPTEQSYGSIPVPPPVAPPAAPPAGSPLLTPVPPPPPAPAPAPAPASVLDAVSRPRRGRPGAPSLSPSGRRTTVVDAPDEADVLTKYSAENEDSDDSHQMTWKYPLGISAPPIPGERDPRPYSTNMRDESERPPSTRFQEEQPGPSGGAPPMEGTEDLADSDNSYAESEYINEYDDTDGNSYEDSDESDSDIEIDPKMYRRPTSVLKNPVTPRTLPPPARRVAFAREYGDPLSSYSRIPPPEHMHSEIAMSGGGAGTRDGHSGRHPSAWPSRRREVSKAPDQDSIFYYLPNERPVENSKGKGKLQGEEATPELPKVLPVFQWQTNASAEAGLIEKKRLSTRKRASSRGSRGSNPLKKVSSPEVGPSDESYNMLKNILDDIHKKLENSVSSRIQNAYRSCGSSDYLEVEKAWKEIENSNVLSGPSKKRNMISRLIQQQKLIVDTCRKILFFFIPQNWNDGKLIESFWYCILQIVTIGFYEKPETERLLTELAKRLENIYRYVQVIATGVAGDDKENPRYRIPSALVEAFQHLVEALLLAWVRVEWLKKRYPQGTKGRPLESGPVAQGFLDSRFDICKSKLREGKFQLMCMIYTGRTKDQTNYEEACTETVASFIIRHAICVPITALEGASSPLNIYHEKLMNLDMEAKHRPQQRIIQDIVYLSEEVGAFAQIRKAQARVLLAADALLHPKGSLDMDEPRRTSAVSNTNARNKIGDNTGQFLEEEEDGVSEFIRRSTLIHTSVLEALSLKQEDHGKAIMVFTIVTTVFLPLNFTTSFFGMNTNDIRDMDRDQKIFWATAIPITVVVVGFALCWAYTGDIIQDRLFGPYSVWGSVFKRRGALPRSKRTGKPLVGEDEYEEYDTYETVPDIDEYSKPGRDGRRSASRRSERYSAYAGNYIDEDEDDFEDRRHRNLRRSRPTAAYDANPPSYYDTSDSYSHRPGRSQSYGGGYSAWPTPASAPVQTAVPPPPPPPPQSTTMMTPPTVLPPGTVPPAMGPFDMVPQAHRYGSHPIGQY</sequence>
<feature type="transmembrane region" description="Helical" evidence="6">
    <location>
        <begin position="1559"/>
        <end position="1581"/>
    </location>
</feature>
<proteinExistence type="predicted"/>
<evidence type="ECO:0000256" key="2">
    <source>
        <dbReference type="ARBA" id="ARBA00022692"/>
    </source>
</evidence>
<evidence type="ECO:0000256" key="6">
    <source>
        <dbReference type="SAM" id="Phobius"/>
    </source>
</evidence>